<dbReference type="Proteomes" id="UP000708208">
    <property type="component" value="Unassembled WGS sequence"/>
</dbReference>
<feature type="compositionally biased region" description="Polar residues" evidence="2">
    <location>
        <begin position="737"/>
        <end position="748"/>
    </location>
</feature>
<keyword evidence="4" id="KW-1185">Reference proteome</keyword>
<protein>
    <submittedName>
        <fullName evidence="3">Uncharacterized protein</fullName>
    </submittedName>
</protein>
<gene>
    <name evidence="3" type="ORF">AFUS01_LOCUS45059</name>
</gene>
<accession>A0A8J2PWG3</accession>
<evidence type="ECO:0000313" key="3">
    <source>
        <dbReference type="EMBL" id="CAG7835724.1"/>
    </source>
</evidence>
<sequence length="876" mass="100433">MRKAPSNSNDSHKKPHGQPADDQQRYSNQTTPRKHHFHHQSNEGEADSAEVLVLHGSHRKTRDSYWNSSRGKPSKEKDTPNGKAISDDVKTECVLCEENEYLCSECRTSKIDSHLVTLKKLREKALRYTNQLDDIRSATKKREKELVDVMERLQLEEKHLHEQLENVDQLSFKMNMKRNQIRQDQMSLQHEESEMAQRLQALKEKEIFVNCQMVKLQSQEAAIKHRKRELHKEKLRIEKLAYLIFKTDLSTMTYREFHTRLGKMQNQLERRYRKLKVMEHYCQHKTLPAGMKLEPITPVEQCLDPAVAAFEEVLWGTKTKEEDSSNTSIQIFSKESPCCKGKNARIKIEKLDEKSQSRQSLTTKTEAPNDTSVDPHQGRSSVTTTLGFKSDSSCGSKKSRLFVMTSKKSKSEQRQECQIILQEAQNLQRLVMSAKETTASVHRLLQTPLPELEDDQPPADKSNSRFSCESNPEDEFIPEDYDPEEEEGRADGNESIGSFNSDVQEELLDGSSNSDGEQEIEDETEIIHRRISQLESNCRNDRKSNSKDSVAEKRDLRLQEVPKNNPFVLANSKGGNPDENGVCSIFRNSKNDEEKVSSQSLIHPETHERSIPFKYNWKKSSEESISIPSDELSRRKRQQTAAEKRARSSKRAIEKSGNDGDRFDYEDVVNDRLSRLSETTRNEIVYALGQKALAQVAEAMDRVANRNPPSRHGDQSSRVQQGEINKDDSKNSELRSRSPSQLHDSYLQSVRRGLKSAGRKGPRRIPSHLKFGNFNIRQRGRKNNDTYRQVSTLQSNPYDKYQLQPQDSSSHTNPIPDSSSQDIENTAHNVCNYHEENYSAEVIAEKILGIHTVANPGRRKAPKVTAKLSHTRAFRV</sequence>
<feature type="region of interest" description="Disordered" evidence="2">
    <location>
        <begin position="704"/>
        <end position="823"/>
    </location>
</feature>
<feature type="region of interest" description="Disordered" evidence="2">
    <location>
        <begin position="537"/>
        <end position="585"/>
    </location>
</feature>
<feature type="coiled-coil region" evidence="1">
    <location>
        <begin position="118"/>
        <end position="170"/>
    </location>
</feature>
<feature type="compositionally biased region" description="Basic residues" evidence="2">
    <location>
        <begin position="752"/>
        <end position="767"/>
    </location>
</feature>
<feature type="region of interest" description="Disordered" evidence="2">
    <location>
        <begin position="448"/>
        <end position="498"/>
    </location>
</feature>
<dbReference type="AlphaFoldDB" id="A0A8J2PWG3"/>
<feature type="compositionally biased region" description="Polar residues" evidence="2">
    <location>
        <begin position="357"/>
        <end position="396"/>
    </location>
</feature>
<comment type="caution">
    <text evidence="3">The sequence shown here is derived from an EMBL/GenBank/DDBJ whole genome shotgun (WGS) entry which is preliminary data.</text>
</comment>
<feature type="region of interest" description="Disordered" evidence="2">
    <location>
        <begin position="620"/>
        <end position="664"/>
    </location>
</feature>
<feature type="compositionally biased region" description="Polar residues" evidence="2">
    <location>
        <begin position="786"/>
        <end position="823"/>
    </location>
</feature>
<dbReference type="EMBL" id="CAJVCH010570739">
    <property type="protein sequence ID" value="CAG7835724.1"/>
    <property type="molecule type" value="Genomic_DNA"/>
</dbReference>
<feature type="region of interest" description="Disordered" evidence="2">
    <location>
        <begin position="352"/>
        <end position="396"/>
    </location>
</feature>
<evidence type="ECO:0000256" key="2">
    <source>
        <dbReference type="SAM" id="MobiDB-lite"/>
    </source>
</evidence>
<feature type="compositionally biased region" description="Acidic residues" evidence="2">
    <location>
        <begin position="471"/>
        <end position="488"/>
    </location>
</feature>
<evidence type="ECO:0000313" key="4">
    <source>
        <dbReference type="Proteomes" id="UP000708208"/>
    </source>
</evidence>
<name>A0A8J2PWG3_9HEXA</name>
<evidence type="ECO:0000256" key="1">
    <source>
        <dbReference type="SAM" id="Coils"/>
    </source>
</evidence>
<feature type="compositionally biased region" description="Basic and acidic residues" evidence="2">
    <location>
        <begin position="538"/>
        <end position="560"/>
    </location>
</feature>
<feature type="compositionally biased region" description="Basic and acidic residues" evidence="2">
    <location>
        <begin position="724"/>
        <end position="736"/>
    </location>
</feature>
<reference evidence="3" key="1">
    <citation type="submission" date="2021-06" db="EMBL/GenBank/DDBJ databases">
        <authorList>
            <person name="Hodson N. C."/>
            <person name="Mongue J. A."/>
            <person name="Jaron S. K."/>
        </authorList>
    </citation>
    <scope>NUCLEOTIDE SEQUENCE</scope>
</reference>
<organism evidence="3 4">
    <name type="scientific">Allacma fusca</name>
    <dbReference type="NCBI Taxonomy" id="39272"/>
    <lineage>
        <taxon>Eukaryota</taxon>
        <taxon>Metazoa</taxon>
        <taxon>Ecdysozoa</taxon>
        <taxon>Arthropoda</taxon>
        <taxon>Hexapoda</taxon>
        <taxon>Collembola</taxon>
        <taxon>Symphypleona</taxon>
        <taxon>Sminthuridae</taxon>
        <taxon>Allacma</taxon>
    </lineage>
</organism>
<feature type="compositionally biased region" description="Basic and acidic residues" evidence="2">
    <location>
        <begin position="73"/>
        <end position="85"/>
    </location>
</feature>
<feature type="region of interest" description="Disordered" evidence="2">
    <location>
        <begin position="1"/>
        <end position="85"/>
    </location>
</feature>
<keyword evidence="1" id="KW-0175">Coiled coil</keyword>
<proteinExistence type="predicted"/>
<feature type="compositionally biased region" description="Basic and acidic residues" evidence="2">
    <location>
        <begin position="642"/>
        <end position="664"/>
    </location>
</feature>